<name>A0A7R8ULD4_HERIL</name>
<dbReference type="FunCoup" id="A0A7R8ULD4">
    <property type="interactions" value="11"/>
</dbReference>
<keyword evidence="4" id="KW-1185">Reference proteome</keyword>
<gene>
    <name evidence="3" type="ORF">HERILL_LOCUS5830</name>
</gene>
<dbReference type="InParanoid" id="A0A7R8ULD4"/>
<dbReference type="GO" id="GO:0031122">
    <property type="term" value="P:cytoplasmic microtubule organization"/>
    <property type="evidence" value="ECO:0007669"/>
    <property type="project" value="TreeGrafter"/>
</dbReference>
<feature type="compositionally biased region" description="Polar residues" evidence="2">
    <location>
        <begin position="592"/>
        <end position="602"/>
    </location>
</feature>
<dbReference type="PANTHER" id="PTHR31935:SF1">
    <property type="entry name" value="COILED-COIL DOMAIN-CONTAINING PROTEIN 13"/>
    <property type="match status" value="1"/>
</dbReference>
<dbReference type="GO" id="GO:0034451">
    <property type="term" value="C:centriolar satellite"/>
    <property type="evidence" value="ECO:0007669"/>
    <property type="project" value="TreeGrafter"/>
</dbReference>
<feature type="coiled-coil region" evidence="1">
    <location>
        <begin position="315"/>
        <end position="477"/>
    </location>
</feature>
<feature type="coiled-coil region" evidence="1">
    <location>
        <begin position="241"/>
        <end position="289"/>
    </location>
</feature>
<feature type="coiled-coil region" evidence="1">
    <location>
        <begin position="26"/>
        <end position="128"/>
    </location>
</feature>
<evidence type="ECO:0000313" key="3">
    <source>
        <dbReference type="EMBL" id="CAD7082825.1"/>
    </source>
</evidence>
<dbReference type="PANTHER" id="PTHR31935">
    <property type="entry name" value="COILED-COIL DOMAIN-CONTAINING PROTEIN 13"/>
    <property type="match status" value="1"/>
</dbReference>
<evidence type="ECO:0000313" key="4">
    <source>
        <dbReference type="Proteomes" id="UP000594454"/>
    </source>
</evidence>
<sequence length="612" mass="70044">MDAISVSTGRRGNLSAVTDTESTCVLRKKVEGRKLLKKKLKNAEKENDDLRQIIEEKDQQIEDLKRNVSSLNDMINSVNVENLGRGSSVASTKIMELSKKNRQLVAELEAIKSKYSKLDAKHSKLEKELKQSTPKIESKDSLKKVACCNSAGKLDLLTEQLTSTKQKLFDTLNQNTELKSSLKLAQKCIQQEIGENVNLSILSASNSTWRGRAQQIISLQNKVAELKERIEIAALGDEPMKQQLRKFEAAKKAEIDELNQKINELSATIEDQKKKIIALKTRNKNLCDDAMNYKLKTLNLMEKSGCSDNSLTALQEKMNIQKYQYESKLEDLRKQIENIEEQVKQAEFEHSQTKAQTQNLENIIQDKDRVIDELNELIRQLEEDLKAVCGDFLFSCREFKKEEFVAILDALEQEKQALMKHISELNQRTDEEREKVGNLTDQLSKQRVKYCRLEAKYKEMQKEQELQQDKKKRSQRAADYSRSLSGGISTLIFENSNGCLIDTPVSGDGFELQIEDLKNKLELANERITFLEEKFALVTNDYKTDTETFNEIINSSKNAILQMILENRRSKCTLNVSDSLKEQPCPRDDFQSDSLEGSNNCSRIFPQDKIDQ</sequence>
<evidence type="ECO:0000256" key="1">
    <source>
        <dbReference type="SAM" id="Coils"/>
    </source>
</evidence>
<evidence type="ECO:0008006" key="5">
    <source>
        <dbReference type="Google" id="ProtNLM"/>
    </source>
</evidence>
<dbReference type="AlphaFoldDB" id="A0A7R8ULD4"/>
<dbReference type="InterPro" id="IPR038929">
    <property type="entry name" value="CCDC13"/>
</dbReference>
<feature type="coiled-coil region" evidence="1">
    <location>
        <begin position="507"/>
        <end position="534"/>
    </location>
</feature>
<protein>
    <recommendedName>
        <fullName evidence="5">Coiled-coil domain-containing protein 13</fullName>
    </recommendedName>
</protein>
<keyword evidence="1" id="KW-0175">Coiled coil</keyword>
<proteinExistence type="predicted"/>
<reference evidence="3 4" key="1">
    <citation type="submission" date="2020-11" db="EMBL/GenBank/DDBJ databases">
        <authorList>
            <person name="Wallbank WR R."/>
            <person name="Pardo Diaz C."/>
            <person name="Kozak K."/>
            <person name="Martin S."/>
            <person name="Jiggins C."/>
            <person name="Moest M."/>
            <person name="Warren A I."/>
            <person name="Generalovic N T."/>
            <person name="Byers J.R.P. K."/>
            <person name="Montejo-Kovacevich G."/>
            <person name="Yen C E."/>
        </authorList>
    </citation>
    <scope>NUCLEOTIDE SEQUENCE [LARGE SCALE GENOMIC DNA]</scope>
</reference>
<dbReference type="OMA" id="VNINTMN"/>
<dbReference type="Proteomes" id="UP000594454">
    <property type="component" value="Chromosome 2"/>
</dbReference>
<dbReference type="Gene3D" id="1.10.287.1490">
    <property type="match status" value="1"/>
</dbReference>
<dbReference type="EMBL" id="LR899010">
    <property type="protein sequence ID" value="CAD7082825.1"/>
    <property type="molecule type" value="Genomic_DNA"/>
</dbReference>
<dbReference type="GO" id="GO:1905515">
    <property type="term" value="P:non-motile cilium assembly"/>
    <property type="evidence" value="ECO:0007669"/>
    <property type="project" value="TreeGrafter"/>
</dbReference>
<feature type="region of interest" description="Disordered" evidence="2">
    <location>
        <begin position="582"/>
        <end position="612"/>
    </location>
</feature>
<accession>A0A7R8ULD4</accession>
<organism evidence="3 4">
    <name type="scientific">Hermetia illucens</name>
    <name type="common">Black soldier fly</name>
    <dbReference type="NCBI Taxonomy" id="343691"/>
    <lineage>
        <taxon>Eukaryota</taxon>
        <taxon>Metazoa</taxon>
        <taxon>Ecdysozoa</taxon>
        <taxon>Arthropoda</taxon>
        <taxon>Hexapoda</taxon>
        <taxon>Insecta</taxon>
        <taxon>Pterygota</taxon>
        <taxon>Neoptera</taxon>
        <taxon>Endopterygota</taxon>
        <taxon>Diptera</taxon>
        <taxon>Brachycera</taxon>
        <taxon>Stratiomyomorpha</taxon>
        <taxon>Stratiomyidae</taxon>
        <taxon>Hermetiinae</taxon>
        <taxon>Hermetia</taxon>
    </lineage>
</organism>
<dbReference type="OrthoDB" id="10070368at2759"/>
<evidence type="ECO:0000256" key="2">
    <source>
        <dbReference type="SAM" id="MobiDB-lite"/>
    </source>
</evidence>